<dbReference type="Gene3D" id="3.40.50.150">
    <property type="entry name" value="Vaccinia Virus protein VP39"/>
    <property type="match status" value="1"/>
</dbReference>
<protein>
    <submittedName>
        <fullName evidence="5">tRNA (Cytidine(32)/guanosine(34)-2'-O)-methyltransferase</fullName>
    </submittedName>
</protein>
<dbReference type="SUPFAM" id="SSF53335">
    <property type="entry name" value="S-adenosyl-L-methionine-dependent methyltransferases"/>
    <property type="match status" value="1"/>
</dbReference>
<keyword evidence="1" id="KW-0489">Methyltransferase</keyword>
<dbReference type="PANTHER" id="PTHR10920:SF12">
    <property type="entry name" value="TRNA (CYTIDINE(32)_GUANOSINE(34)-2'-O)-METHYLTRANSFERASE-RELATED"/>
    <property type="match status" value="1"/>
</dbReference>
<keyword evidence="3" id="KW-0949">S-adenosyl-L-methionine</keyword>
<comment type="caution">
    <text evidence="5">The sequence shown here is derived from an EMBL/GenBank/DDBJ whole genome shotgun (WGS) entry which is preliminary data.</text>
</comment>
<evidence type="ECO:0000259" key="4">
    <source>
        <dbReference type="Pfam" id="PF01728"/>
    </source>
</evidence>
<dbReference type="InterPro" id="IPR050082">
    <property type="entry name" value="RNA_methyltr_RlmE"/>
</dbReference>
<name>A0ABV2AL12_9EUKA</name>
<dbReference type="Pfam" id="PF01728">
    <property type="entry name" value="FtsJ"/>
    <property type="match status" value="1"/>
</dbReference>
<evidence type="ECO:0000313" key="5">
    <source>
        <dbReference type="EMBL" id="MES1920144.1"/>
    </source>
</evidence>
<dbReference type="Proteomes" id="UP001439008">
    <property type="component" value="Unassembled WGS sequence"/>
</dbReference>
<keyword evidence="2" id="KW-0808">Transferase</keyword>
<dbReference type="InterPro" id="IPR029063">
    <property type="entry name" value="SAM-dependent_MTases_sf"/>
</dbReference>
<sequence>MGKYSKDRRDIFYRRAKEKGYRARSSFKLIQIDHHFGILKNCRRAVDLCAAPGGWSQVLSDSLSGLGENEGKIIAVDLQSIAPINGVRMLKADITDPKTHAQIVKAFDGQKADLVLSDGAPDATGLDDMDYYVQNELVLSALKLAVQILENGGTFLAKIFRGKHINCVVSVCKELFENVCIAKPTASRNYSIEAFVLCQNYKIFAKTPKIDKIFNKLRENSNRNLDSFCKFINCKGPSELENLDSDKNYNLVDVAAGSCLQGIYRAQK</sequence>
<dbReference type="PANTHER" id="PTHR10920">
    <property type="entry name" value="RIBOSOMAL RNA METHYLTRANSFERASE"/>
    <property type="match status" value="1"/>
</dbReference>
<accession>A0ABV2AL12</accession>
<dbReference type="HAMAP" id="MF_01547">
    <property type="entry name" value="RNA_methyltr_E"/>
    <property type="match status" value="1"/>
</dbReference>
<keyword evidence="6" id="KW-1185">Reference proteome</keyword>
<organism evidence="5 6">
    <name type="scientific">Bonamia ostreae</name>
    <dbReference type="NCBI Taxonomy" id="126728"/>
    <lineage>
        <taxon>Eukaryota</taxon>
        <taxon>Sar</taxon>
        <taxon>Rhizaria</taxon>
        <taxon>Endomyxa</taxon>
        <taxon>Ascetosporea</taxon>
        <taxon>Haplosporida</taxon>
        <taxon>Bonamia</taxon>
    </lineage>
</organism>
<gene>
    <name evidence="5" type="primary">FTSJ1</name>
    <name evidence="5" type="ORF">MHBO_001855</name>
</gene>
<evidence type="ECO:0000256" key="2">
    <source>
        <dbReference type="ARBA" id="ARBA00022679"/>
    </source>
</evidence>
<dbReference type="InterPro" id="IPR002877">
    <property type="entry name" value="RNA_MeTrfase_FtsJ_dom"/>
</dbReference>
<evidence type="ECO:0000256" key="3">
    <source>
        <dbReference type="ARBA" id="ARBA00022691"/>
    </source>
</evidence>
<dbReference type="InterPro" id="IPR015507">
    <property type="entry name" value="rRNA-MeTfrase_E"/>
</dbReference>
<dbReference type="EMBL" id="JBDODL010000529">
    <property type="protein sequence ID" value="MES1920144.1"/>
    <property type="molecule type" value="Genomic_DNA"/>
</dbReference>
<evidence type="ECO:0000256" key="1">
    <source>
        <dbReference type="ARBA" id="ARBA00022603"/>
    </source>
</evidence>
<reference evidence="5 6" key="1">
    <citation type="journal article" date="2024" name="BMC Biol.">
        <title>Comparative genomics of Ascetosporea gives new insight into the evolutionary basis for animal parasitism in Rhizaria.</title>
        <authorList>
            <person name="Hiltunen Thoren M."/>
            <person name="Onut-Brannstrom I."/>
            <person name="Alfjorden A."/>
            <person name="Peckova H."/>
            <person name="Swords F."/>
            <person name="Hooper C."/>
            <person name="Holzer A.S."/>
            <person name="Bass D."/>
            <person name="Burki F."/>
        </authorList>
    </citation>
    <scope>NUCLEOTIDE SEQUENCE [LARGE SCALE GENOMIC DNA]</scope>
    <source>
        <strain evidence="5">20-A016</strain>
    </source>
</reference>
<evidence type="ECO:0000313" key="6">
    <source>
        <dbReference type="Proteomes" id="UP001439008"/>
    </source>
</evidence>
<feature type="domain" description="Ribosomal RNA methyltransferase FtsJ" evidence="4">
    <location>
        <begin position="21"/>
        <end position="201"/>
    </location>
</feature>
<proteinExistence type="inferred from homology"/>